<keyword evidence="3" id="KW-1185">Reference proteome</keyword>
<gene>
    <name evidence="2" type="ORF">PCOR1329_LOCUS10671</name>
</gene>
<organism evidence="2 3">
    <name type="scientific">Prorocentrum cordatum</name>
    <dbReference type="NCBI Taxonomy" id="2364126"/>
    <lineage>
        <taxon>Eukaryota</taxon>
        <taxon>Sar</taxon>
        <taxon>Alveolata</taxon>
        <taxon>Dinophyceae</taxon>
        <taxon>Prorocentrales</taxon>
        <taxon>Prorocentraceae</taxon>
        <taxon>Prorocentrum</taxon>
    </lineage>
</organism>
<evidence type="ECO:0000313" key="3">
    <source>
        <dbReference type="Proteomes" id="UP001189429"/>
    </source>
</evidence>
<keyword evidence="1" id="KW-0812">Transmembrane</keyword>
<name>A0ABN9QFN9_9DINO</name>
<evidence type="ECO:0000313" key="2">
    <source>
        <dbReference type="EMBL" id="CAK0803549.1"/>
    </source>
</evidence>
<protein>
    <submittedName>
        <fullName evidence="2">Uncharacterized protein</fullName>
    </submittedName>
</protein>
<keyword evidence="1" id="KW-1133">Transmembrane helix</keyword>
<accession>A0ABN9QFN9</accession>
<evidence type="ECO:0000256" key="1">
    <source>
        <dbReference type="SAM" id="Phobius"/>
    </source>
</evidence>
<comment type="caution">
    <text evidence="2">The sequence shown here is derived from an EMBL/GenBank/DDBJ whole genome shotgun (WGS) entry which is preliminary data.</text>
</comment>
<keyword evidence="1" id="KW-0472">Membrane</keyword>
<reference evidence="2" key="1">
    <citation type="submission" date="2023-10" db="EMBL/GenBank/DDBJ databases">
        <authorList>
            <person name="Chen Y."/>
            <person name="Shah S."/>
            <person name="Dougan E. K."/>
            <person name="Thang M."/>
            <person name="Chan C."/>
        </authorList>
    </citation>
    <scope>NUCLEOTIDE SEQUENCE [LARGE SCALE GENOMIC DNA]</scope>
</reference>
<dbReference type="Proteomes" id="UP001189429">
    <property type="component" value="Unassembled WGS sequence"/>
</dbReference>
<feature type="transmembrane region" description="Helical" evidence="1">
    <location>
        <begin position="21"/>
        <end position="40"/>
    </location>
</feature>
<proteinExistence type="predicted"/>
<dbReference type="EMBL" id="CAUYUJ010003032">
    <property type="protein sequence ID" value="CAK0803549.1"/>
    <property type="molecule type" value="Genomic_DNA"/>
</dbReference>
<sequence>MVRRHRFLRSLRVPTARPIGHGIYGPGAFVIAILGAVLQVSPALQLDSPADFSCNVVGGEAVSIVKGQAPKSFDEATARPVDARSGDCSYRTGNSKIDTAQCCCPFWPHDADQLKPLSSLMLLPSEHSATINLMSLEARYDASVHGCVASFPFHAMNPPPHSFNTVGERIFGDMPDDDIGQRRVAVVVSGALSDPHELLSDSFRNVEQDIVNPLRRNGITVDVFYHIGYHSDGVIPAELPSWIKGLVLETPYRGVYAIRSCTNSVADEMFKQLKQRNPAGRDSAYKTMGFMQRHIFLAYRMAYTYAQEKKRDYQYVVRTRPDTKFDSTIDWLHLEQRLADVPLLIGAQTWLFNQRKSGVAVSNRCVVDDQFAVGTMDAMGAYSTVLPDLRDFVRFVQFSRPDLNGHTNERLLTAHLHYRGVNFTDIPLNWRLHATKGSPDRHHHRQ</sequence>